<feature type="non-terminal residue" evidence="1">
    <location>
        <position position="1"/>
    </location>
</feature>
<evidence type="ECO:0000313" key="1">
    <source>
        <dbReference type="EMBL" id="KKL48778.1"/>
    </source>
</evidence>
<dbReference type="AlphaFoldDB" id="A0A0F9CHM1"/>
<name>A0A0F9CHM1_9ZZZZ</name>
<proteinExistence type="predicted"/>
<reference evidence="1" key="1">
    <citation type="journal article" date="2015" name="Nature">
        <title>Complex archaea that bridge the gap between prokaryotes and eukaryotes.</title>
        <authorList>
            <person name="Spang A."/>
            <person name="Saw J.H."/>
            <person name="Jorgensen S.L."/>
            <person name="Zaremba-Niedzwiedzka K."/>
            <person name="Martijn J."/>
            <person name="Lind A.E."/>
            <person name="van Eijk R."/>
            <person name="Schleper C."/>
            <person name="Guy L."/>
            <person name="Ettema T.J."/>
        </authorList>
    </citation>
    <scope>NUCLEOTIDE SEQUENCE</scope>
</reference>
<protein>
    <submittedName>
        <fullName evidence="1">Uncharacterized protein</fullName>
    </submittedName>
</protein>
<accession>A0A0F9CHM1</accession>
<gene>
    <name evidence="1" type="ORF">LCGC14_2322160</name>
</gene>
<comment type="caution">
    <text evidence="1">The sequence shown here is derived from an EMBL/GenBank/DDBJ whole genome shotgun (WGS) entry which is preliminary data.</text>
</comment>
<dbReference type="EMBL" id="LAZR01033198">
    <property type="protein sequence ID" value="KKL48778.1"/>
    <property type="molecule type" value="Genomic_DNA"/>
</dbReference>
<organism evidence="1">
    <name type="scientific">marine sediment metagenome</name>
    <dbReference type="NCBI Taxonomy" id="412755"/>
    <lineage>
        <taxon>unclassified sequences</taxon>
        <taxon>metagenomes</taxon>
        <taxon>ecological metagenomes</taxon>
    </lineage>
</organism>
<sequence length="81" mass="8873">IDWDVIPELILAEVHTAEAMELRRLLIEFIMSNETMRGADTDALSAACYTLWLTLLGAGDVCIACVFDVGSAAMEHTCQIN</sequence>